<gene>
    <name evidence="5" type="ORF">KFL_004040130</name>
</gene>
<evidence type="ECO:0000256" key="1">
    <source>
        <dbReference type="ARBA" id="ARBA00004623"/>
    </source>
</evidence>
<comment type="subcellular location">
    <subcellularLocation>
        <location evidence="1">Preautophagosomal structure membrane</location>
        <topology evidence="1">Peripheral membrane protein</topology>
    </subcellularLocation>
</comment>
<dbReference type="GO" id="GO:0034045">
    <property type="term" value="C:phagophore assembly site membrane"/>
    <property type="evidence" value="ECO:0000318"/>
    <property type="project" value="GO_Central"/>
</dbReference>
<dbReference type="GO" id="GO:0000422">
    <property type="term" value="P:autophagy of mitochondrion"/>
    <property type="evidence" value="ECO:0000318"/>
    <property type="project" value="GO_Central"/>
</dbReference>
<dbReference type="GO" id="GO:0044804">
    <property type="term" value="P:nucleophagy"/>
    <property type="evidence" value="ECO:0000318"/>
    <property type="project" value="GO_Central"/>
</dbReference>
<dbReference type="InterPro" id="IPR036322">
    <property type="entry name" value="WD40_repeat_dom_sf"/>
</dbReference>
<comment type="similarity">
    <text evidence="4">Belongs to the WD repeat PROPPIN family.</text>
</comment>
<dbReference type="GO" id="GO:0030674">
    <property type="term" value="F:protein-macromolecule adaptor activity"/>
    <property type="evidence" value="ECO:0000318"/>
    <property type="project" value="GO_Central"/>
</dbReference>
<dbReference type="SUPFAM" id="SSF50978">
    <property type="entry name" value="WD40 repeat-like"/>
    <property type="match status" value="1"/>
</dbReference>
<dbReference type="OrthoDB" id="1667587at2759"/>
<dbReference type="AlphaFoldDB" id="A0A1Y1IC46"/>
<dbReference type="PANTHER" id="PTHR11227">
    <property type="entry name" value="WD-REPEAT PROTEIN INTERACTING WITH PHOSPHOINOSIDES WIPI -RELATED"/>
    <property type="match status" value="1"/>
</dbReference>
<keyword evidence="6" id="KW-1185">Reference proteome</keyword>
<dbReference type="InterPro" id="IPR015943">
    <property type="entry name" value="WD40/YVTN_repeat-like_dom_sf"/>
</dbReference>
<dbReference type="Proteomes" id="UP000054558">
    <property type="component" value="Unassembled WGS sequence"/>
</dbReference>
<dbReference type="Pfam" id="PF21032">
    <property type="entry name" value="PROPPIN"/>
    <property type="match status" value="1"/>
</dbReference>
<proteinExistence type="inferred from homology"/>
<dbReference type="Gene3D" id="2.130.10.10">
    <property type="entry name" value="YVTN repeat-like/Quinoprotein amine dehydrogenase"/>
    <property type="match status" value="1"/>
</dbReference>
<evidence type="ECO:0000256" key="2">
    <source>
        <dbReference type="ARBA" id="ARBA00022574"/>
    </source>
</evidence>
<name>A0A1Y1IC46_KLENI</name>
<keyword evidence="3" id="KW-0677">Repeat</keyword>
<accession>A0A1Y1IC46</accession>
<dbReference type="GO" id="GO:0061723">
    <property type="term" value="P:glycophagy"/>
    <property type="evidence" value="ECO:0000318"/>
    <property type="project" value="GO_Central"/>
</dbReference>
<evidence type="ECO:0000256" key="3">
    <source>
        <dbReference type="ARBA" id="ARBA00022737"/>
    </source>
</evidence>
<dbReference type="EMBL" id="DF237353">
    <property type="protein sequence ID" value="GAQ88153.1"/>
    <property type="molecule type" value="Genomic_DNA"/>
</dbReference>
<organism evidence="5 6">
    <name type="scientific">Klebsormidium nitens</name>
    <name type="common">Green alga</name>
    <name type="synonym">Ulothrix nitens</name>
    <dbReference type="NCBI Taxonomy" id="105231"/>
    <lineage>
        <taxon>Eukaryota</taxon>
        <taxon>Viridiplantae</taxon>
        <taxon>Streptophyta</taxon>
        <taxon>Klebsormidiophyceae</taxon>
        <taxon>Klebsormidiales</taxon>
        <taxon>Klebsormidiaceae</taxon>
        <taxon>Klebsormidium</taxon>
    </lineage>
</organism>
<dbReference type="STRING" id="105231.A0A1Y1IC46"/>
<dbReference type="SMART" id="SM00320">
    <property type="entry name" value="WD40"/>
    <property type="match status" value="2"/>
</dbReference>
<keyword evidence="2" id="KW-0853">WD repeat</keyword>
<evidence type="ECO:0000256" key="4">
    <source>
        <dbReference type="ARBA" id="ARBA00025740"/>
    </source>
</evidence>
<evidence type="ECO:0000313" key="6">
    <source>
        <dbReference type="Proteomes" id="UP000054558"/>
    </source>
</evidence>
<dbReference type="GO" id="GO:0034497">
    <property type="term" value="P:protein localization to phagophore assembly site"/>
    <property type="evidence" value="ECO:0000318"/>
    <property type="project" value="GO_Central"/>
</dbReference>
<protein>
    <submittedName>
        <fullName evidence="5">WD40 repeat protein</fullName>
    </submittedName>
</protein>
<dbReference type="GO" id="GO:0032266">
    <property type="term" value="F:phosphatidylinositol-3-phosphate binding"/>
    <property type="evidence" value="ECO:0000318"/>
    <property type="project" value="GO_Central"/>
</dbReference>
<reference evidence="5 6" key="1">
    <citation type="journal article" date="2014" name="Nat. Commun.">
        <title>Klebsormidium flaccidum genome reveals primary factors for plant terrestrial adaptation.</title>
        <authorList>
            <person name="Hori K."/>
            <person name="Maruyama F."/>
            <person name="Fujisawa T."/>
            <person name="Togashi T."/>
            <person name="Yamamoto N."/>
            <person name="Seo M."/>
            <person name="Sato S."/>
            <person name="Yamada T."/>
            <person name="Mori H."/>
            <person name="Tajima N."/>
            <person name="Moriyama T."/>
            <person name="Ikeuchi M."/>
            <person name="Watanabe M."/>
            <person name="Wada H."/>
            <person name="Kobayashi K."/>
            <person name="Saito M."/>
            <person name="Masuda T."/>
            <person name="Sasaki-Sekimoto Y."/>
            <person name="Mashiguchi K."/>
            <person name="Awai K."/>
            <person name="Shimojima M."/>
            <person name="Masuda S."/>
            <person name="Iwai M."/>
            <person name="Nobusawa T."/>
            <person name="Narise T."/>
            <person name="Kondo S."/>
            <person name="Saito H."/>
            <person name="Sato R."/>
            <person name="Murakawa M."/>
            <person name="Ihara Y."/>
            <person name="Oshima-Yamada Y."/>
            <person name="Ohtaka K."/>
            <person name="Satoh M."/>
            <person name="Sonobe K."/>
            <person name="Ishii M."/>
            <person name="Ohtani R."/>
            <person name="Kanamori-Sato M."/>
            <person name="Honoki R."/>
            <person name="Miyazaki D."/>
            <person name="Mochizuki H."/>
            <person name="Umetsu J."/>
            <person name="Higashi K."/>
            <person name="Shibata D."/>
            <person name="Kamiya Y."/>
            <person name="Sato N."/>
            <person name="Nakamura Y."/>
            <person name="Tabata S."/>
            <person name="Ida S."/>
            <person name="Kurokawa K."/>
            <person name="Ohta H."/>
        </authorList>
    </citation>
    <scope>NUCLEOTIDE SEQUENCE [LARGE SCALE GENOMIC DNA]</scope>
    <source>
        <strain evidence="5 6">NIES-2285</strain>
    </source>
</reference>
<dbReference type="GO" id="GO:0000425">
    <property type="term" value="P:pexophagy"/>
    <property type="evidence" value="ECO:0000318"/>
    <property type="project" value="GO_Central"/>
</dbReference>
<dbReference type="OMA" id="ENCYLAC"/>
<dbReference type="InterPro" id="IPR001680">
    <property type="entry name" value="WD40_rpt"/>
</dbReference>
<dbReference type="GO" id="GO:0005829">
    <property type="term" value="C:cytosol"/>
    <property type="evidence" value="ECO:0000318"/>
    <property type="project" value="GO_Central"/>
</dbReference>
<dbReference type="GO" id="GO:0080025">
    <property type="term" value="F:phosphatidylinositol-3,5-bisphosphate binding"/>
    <property type="evidence" value="ECO:0000318"/>
    <property type="project" value="GO_Central"/>
</dbReference>
<dbReference type="InterPro" id="IPR048720">
    <property type="entry name" value="PROPPIN"/>
</dbReference>
<sequence>MNVGQSSRGLSYVAFNQDSTRVVFATRHGLRIVDCNTCKTVFEQFDGAVGIVEPLFSTSILALVGAGEHPALSPRRLGILNITTGAPIADLSFISSVLAVRMNRKRLVVLLERKTHIHDLQTLQILDTLETAPNPKAICAFSPSTESSYLALPASATAGEIVVYDAMHLTAVCQIQAHKAPLAALAINSDGSLLASASERGTVIRVHTLPSATKAFTLRRGTYPATIYSLAFSPPETVPPLLAAASDTGTLHLFSLAPRPPTPPPAASRPTKAAEEYLRRLLPETMSDVLECDRAFASIPNSSQPGVRCLCTFAPERGRPPGTGPGSHDRARVLIITAQGYLYEYCIDCRSSATDRCSLEREVALFPKESEQTTARFV</sequence>
<evidence type="ECO:0000313" key="5">
    <source>
        <dbReference type="EMBL" id="GAQ88153.1"/>
    </source>
</evidence>